<evidence type="ECO:0000256" key="1">
    <source>
        <dbReference type="ARBA" id="ARBA00010220"/>
    </source>
</evidence>
<reference evidence="8" key="1">
    <citation type="submission" date="2018-11" db="EMBL/GenBank/DDBJ databases">
        <authorList>
            <person name="Alioto T."/>
            <person name="Alioto T."/>
        </authorList>
    </citation>
    <scope>NUCLEOTIDE SEQUENCE</scope>
</reference>
<evidence type="ECO:0000259" key="6">
    <source>
        <dbReference type="PROSITE" id="PS50001"/>
    </source>
</evidence>
<gene>
    <name evidence="8" type="ORF">MGAL_10B066313</name>
</gene>
<dbReference type="PROSITE" id="PS50003">
    <property type="entry name" value="PH_DOMAIN"/>
    <property type="match status" value="1"/>
</dbReference>
<dbReference type="GO" id="GO:0005068">
    <property type="term" value="F:transmembrane receptor protein tyrosine kinase adaptor activity"/>
    <property type="evidence" value="ECO:0007669"/>
    <property type="project" value="TreeGrafter"/>
</dbReference>
<evidence type="ECO:0000256" key="5">
    <source>
        <dbReference type="SAM" id="MobiDB-lite"/>
    </source>
</evidence>
<dbReference type="Proteomes" id="UP000596742">
    <property type="component" value="Unassembled WGS sequence"/>
</dbReference>
<dbReference type="InterPro" id="IPR036860">
    <property type="entry name" value="SH2_dom_sf"/>
</dbReference>
<dbReference type="InterPro" id="IPR001849">
    <property type="entry name" value="PH_domain"/>
</dbReference>
<keyword evidence="3 4" id="KW-0727">SH2 domain</keyword>
<dbReference type="InterPro" id="IPR036290">
    <property type="entry name" value="Phe_ZIP_sf"/>
</dbReference>
<feature type="compositionally biased region" description="Low complexity" evidence="5">
    <location>
        <begin position="522"/>
        <end position="533"/>
    </location>
</feature>
<evidence type="ECO:0000313" key="8">
    <source>
        <dbReference type="EMBL" id="VDI03939.1"/>
    </source>
</evidence>
<dbReference type="OrthoDB" id="10047184at2759"/>
<dbReference type="PRINTS" id="PR00401">
    <property type="entry name" value="SH2DOMAIN"/>
</dbReference>
<dbReference type="Gene3D" id="3.30.505.10">
    <property type="entry name" value="SH2 domain"/>
    <property type="match status" value="1"/>
</dbReference>
<evidence type="ECO:0000256" key="2">
    <source>
        <dbReference type="ARBA" id="ARBA00022553"/>
    </source>
</evidence>
<dbReference type="SMART" id="SM00252">
    <property type="entry name" value="SH2"/>
    <property type="match status" value="1"/>
</dbReference>
<keyword evidence="9" id="KW-1185">Reference proteome</keyword>
<dbReference type="InterPro" id="IPR030523">
    <property type="entry name" value="SH2B"/>
</dbReference>
<evidence type="ECO:0000259" key="7">
    <source>
        <dbReference type="PROSITE" id="PS50003"/>
    </source>
</evidence>
<keyword evidence="2" id="KW-0597">Phosphoprotein</keyword>
<dbReference type="FunFam" id="3.30.505.10:FF:000008">
    <property type="entry name" value="SH2B adapter protein 1 isoform 2"/>
    <property type="match status" value="1"/>
</dbReference>
<evidence type="ECO:0000256" key="3">
    <source>
        <dbReference type="ARBA" id="ARBA00022999"/>
    </source>
</evidence>
<dbReference type="InterPro" id="IPR035057">
    <property type="entry name" value="SH2B1_SH2"/>
</dbReference>
<dbReference type="InterPro" id="IPR000980">
    <property type="entry name" value="SH2"/>
</dbReference>
<dbReference type="Pfam" id="PF08916">
    <property type="entry name" value="Phe_ZIP"/>
    <property type="match status" value="1"/>
</dbReference>
<dbReference type="PROSITE" id="PS50001">
    <property type="entry name" value="SH2"/>
    <property type="match status" value="1"/>
</dbReference>
<dbReference type="SUPFAM" id="SSF55550">
    <property type="entry name" value="SH2 domain"/>
    <property type="match status" value="1"/>
</dbReference>
<feature type="domain" description="PH" evidence="7">
    <location>
        <begin position="192"/>
        <end position="299"/>
    </location>
</feature>
<dbReference type="InterPro" id="IPR015012">
    <property type="entry name" value="Phe_ZIP"/>
</dbReference>
<dbReference type="Gene3D" id="6.10.140.110">
    <property type="match status" value="1"/>
</dbReference>
<proteinExistence type="inferred from homology"/>
<dbReference type="PANTHER" id="PTHR10872:SF2">
    <property type="entry name" value="LNK, ISOFORM D"/>
    <property type="match status" value="1"/>
</dbReference>
<dbReference type="InterPro" id="IPR011993">
    <property type="entry name" value="PH-like_dom_sf"/>
</dbReference>
<dbReference type="AlphaFoldDB" id="A0A8B6CDJ1"/>
<dbReference type="Gene3D" id="2.30.29.30">
    <property type="entry name" value="Pleckstrin-homology domain (PH domain)/Phosphotyrosine-binding domain (PTB)"/>
    <property type="match status" value="1"/>
</dbReference>
<sequence length="579" mass="65061">MASMNGELSSASESTSWEDFCDSRAETASENFVKDFLDFRRVNDNYQVNDPLQYARKFVDYFLKYFDEKLKRSSYYQESNQTVPKLSLSSVPHRLAPQISLHDDYDDDPQIVPQVNLSRNGETSKSVKSPHHRKGGLLRKFSLRGIRKKGKHQVEDVNNDQPTQDSKKHKHINPLKHEKVHKQSKLLEVNENCVKEGIVHVLTGEDAKGKSRWEKTRLVLLTKDGGSSLEFYSPPKSVKPKAGLFCFLITQARVTTSLEMPDHEYTFVLKGQGTSEFVIEAQTMSEVHSWLEVLSSRINTSLDVPEDDLEPTPSMRPRLATAPSGRTESPSPGIIQSSTSQRSLTSNPPDVPPRPSPRSLPRTEHISTSLRHIGDHLDSHNRDSSGDIQIEQTLREYPWFHENLTRSEAAQLVLQQGPTGHGVFLVRPSETRKGESVLTFNFQGKAKHLRMTLNNDGQCRVQHLWFQSIFDMLEHFRTHPIPLESGGTSDVTLTDYVVAIERPVTPNLPRGSPRSGGGGHHGSNPNLGNNSLGAMGGSQENRDIVVVHGSVRARTESIENVMREQGQHGRAIENQYSFV</sequence>
<dbReference type="SUPFAM" id="SSF109805">
    <property type="entry name" value="Phenylalanine zipper"/>
    <property type="match status" value="1"/>
</dbReference>
<evidence type="ECO:0000256" key="4">
    <source>
        <dbReference type="PROSITE-ProRule" id="PRU00191"/>
    </source>
</evidence>
<dbReference type="Pfam" id="PF00169">
    <property type="entry name" value="PH"/>
    <property type="match status" value="1"/>
</dbReference>
<dbReference type="SUPFAM" id="SSF50729">
    <property type="entry name" value="PH domain-like"/>
    <property type="match status" value="1"/>
</dbReference>
<feature type="compositionally biased region" description="Pro residues" evidence="5">
    <location>
        <begin position="349"/>
        <end position="358"/>
    </location>
</feature>
<dbReference type="GO" id="GO:0035556">
    <property type="term" value="P:intracellular signal transduction"/>
    <property type="evidence" value="ECO:0007669"/>
    <property type="project" value="TreeGrafter"/>
</dbReference>
<evidence type="ECO:0000313" key="9">
    <source>
        <dbReference type="Proteomes" id="UP000596742"/>
    </source>
</evidence>
<organism evidence="8 9">
    <name type="scientific">Mytilus galloprovincialis</name>
    <name type="common">Mediterranean mussel</name>
    <dbReference type="NCBI Taxonomy" id="29158"/>
    <lineage>
        <taxon>Eukaryota</taxon>
        <taxon>Metazoa</taxon>
        <taxon>Spiralia</taxon>
        <taxon>Lophotrochozoa</taxon>
        <taxon>Mollusca</taxon>
        <taxon>Bivalvia</taxon>
        <taxon>Autobranchia</taxon>
        <taxon>Pteriomorphia</taxon>
        <taxon>Mytilida</taxon>
        <taxon>Mytiloidea</taxon>
        <taxon>Mytilidae</taxon>
        <taxon>Mytilinae</taxon>
        <taxon>Mytilus</taxon>
    </lineage>
</organism>
<feature type="domain" description="SH2" evidence="6">
    <location>
        <begin position="399"/>
        <end position="504"/>
    </location>
</feature>
<protein>
    <submittedName>
        <fullName evidence="8">SH2B adaptor protein 1/3</fullName>
    </submittedName>
</protein>
<dbReference type="CDD" id="cd10346">
    <property type="entry name" value="SH2_SH2B_family"/>
    <property type="match status" value="1"/>
</dbReference>
<feature type="region of interest" description="Disordered" evidence="5">
    <location>
        <begin position="149"/>
        <end position="170"/>
    </location>
</feature>
<feature type="region of interest" description="Disordered" evidence="5">
    <location>
        <begin position="504"/>
        <end position="537"/>
    </location>
</feature>
<comment type="caution">
    <text evidence="8">The sequence shown here is derived from an EMBL/GenBank/DDBJ whole genome shotgun (WGS) entry which is preliminary data.</text>
</comment>
<name>A0A8B6CDJ1_MYTGA</name>
<dbReference type="GO" id="GO:0005886">
    <property type="term" value="C:plasma membrane"/>
    <property type="evidence" value="ECO:0007669"/>
    <property type="project" value="TreeGrafter"/>
</dbReference>
<dbReference type="SMART" id="SM00233">
    <property type="entry name" value="PH"/>
    <property type="match status" value="1"/>
</dbReference>
<dbReference type="Pfam" id="PF00017">
    <property type="entry name" value="SH2"/>
    <property type="match status" value="1"/>
</dbReference>
<accession>A0A8B6CDJ1</accession>
<feature type="compositionally biased region" description="Polar residues" evidence="5">
    <location>
        <begin position="324"/>
        <end position="345"/>
    </location>
</feature>
<feature type="region of interest" description="Disordered" evidence="5">
    <location>
        <begin position="302"/>
        <end position="362"/>
    </location>
</feature>
<dbReference type="EMBL" id="UYJE01001650">
    <property type="protein sequence ID" value="VDI03939.1"/>
    <property type="molecule type" value="Genomic_DNA"/>
</dbReference>
<dbReference type="PANTHER" id="PTHR10872">
    <property type="entry name" value="SH2B ADAPTER PROTEIN"/>
    <property type="match status" value="1"/>
</dbReference>
<comment type="similarity">
    <text evidence="1">Belongs to the SH2B adapter family.</text>
</comment>